<sequence length="263" mass="29832">MKKFDVGDLVYYTAPDGSRIETEVIGLSYLGGEVRYLISGAVPPVKAESLSYVRPEREFEIGDTVLYDDGGRSPFEVEVTGFDESGKETLYFISGKMSPVSPKCLTKIEYAEQAGFSGAPSFKFKVGDIVTVRGYEGNQYTVLERAFTTFEGSNVIGYLLYPLNEPPTLWNIVDAFEEDIVLVGRGPEEIMPEDKVLKKTPATHSERETRERLRSNRRTVELIHNHIDRKLALYSITKDERYLRHAARLKQWADKVPTRAYKL</sequence>
<protein>
    <submittedName>
        <fullName evidence="2">Uncharacterized protein</fullName>
    </submittedName>
</protein>
<dbReference type="GO" id="GO:0003723">
    <property type="term" value="F:RNA binding"/>
    <property type="evidence" value="ECO:0007669"/>
    <property type="project" value="UniProtKB-KW"/>
</dbReference>
<name>A0A235B8M4_9BACL</name>
<dbReference type="PROSITE" id="PS50889">
    <property type="entry name" value="S4"/>
    <property type="match status" value="1"/>
</dbReference>
<evidence type="ECO:0000256" key="1">
    <source>
        <dbReference type="PROSITE-ProRule" id="PRU00182"/>
    </source>
</evidence>
<dbReference type="AlphaFoldDB" id="A0A235B8M4"/>
<evidence type="ECO:0000313" key="2">
    <source>
        <dbReference type="EMBL" id="OYD08582.1"/>
    </source>
</evidence>
<evidence type="ECO:0000313" key="3">
    <source>
        <dbReference type="Proteomes" id="UP000215459"/>
    </source>
</evidence>
<comment type="caution">
    <text evidence="2">The sequence shown here is derived from an EMBL/GenBank/DDBJ whole genome shotgun (WGS) entry which is preliminary data.</text>
</comment>
<dbReference type="EMBL" id="NOWF01000003">
    <property type="protein sequence ID" value="OYD08582.1"/>
    <property type="molecule type" value="Genomic_DNA"/>
</dbReference>
<keyword evidence="3" id="KW-1185">Reference proteome</keyword>
<keyword evidence="1" id="KW-0694">RNA-binding</keyword>
<organism evidence="2 3">
    <name type="scientific">Paludifilum halophilum</name>
    <dbReference type="NCBI Taxonomy" id="1642702"/>
    <lineage>
        <taxon>Bacteria</taxon>
        <taxon>Bacillati</taxon>
        <taxon>Bacillota</taxon>
        <taxon>Bacilli</taxon>
        <taxon>Bacillales</taxon>
        <taxon>Thermoactinomycetaceae</taxon>
        <taxon>Paludifilum</taxon>
    </lineage>
</organism>
<dbReference type="RefSeq" id="WP_094263887.1">
    <property type="nucleotide sequence ID" value="NZ_NOWF01000003.1"/>
</dbReference>
<accession>A0A235B8M4</accession>
<proteinExistence type="predicted"/>
<dbReference type="OrthoDB" id="2629010at2"/>
<dbReference type="Proteomes" id="UP000215459">
    <property type="component" value="Unassembled WGS sequence"/>
</dbReference>
<gene>
    <name evidence="2" type="ORF">CHM34_07090</name>
</gene>
<reference evidence="2 3" key="1">
    <citation type="submission" date="2017-07" db="EMBL/GenBank/DDBJ databases">
        <title>The genome sequence of Paludifilum halophilum highlights mechanisms for microbial adaptation to high salt environemnts.</title>
        <authorList>
            <person name="Belbahri L."/>
        </authorList>
    </citation>
    <scope>NUCLEOTIDE SEQUENCE [LARGE SCALE GENOMIC DNA]</scope>
    <source>
        <strain evidence="2 3">DSM 102817</strain>
    </source>
</reference>